<feature type="domain" description="NolW-like" evidence="13">
    <location>
        <begin position="185"/>
        <end position="244"/>
    </location>
</feature>
<evidence type="ECO:0000256" key="7">
    <source>
        <dbReference type="ARBA" id="ARBA00022927"/>
    </source>
</evidence>
<keyword evidence="8" id="KW-0472">Membrane</keyword>
<dbReference type="GO" id="GO:0009279">
    <property type="term" value="C:cell outer membrane"/>
    <property type="evidence" value="ECO:0007669"/>
    <property type="project" value="UniProtKB-SubCell"/>
</dbReference>
<evidence type="ECO:0000256" key="2">
    <source>
        <dbReference type="ARBA" id="ARBA00006980"/>
    </source>
</evidence>
<keyword evidence="7" id="KW-0653">Protein transport</keyword>
<sequence length="715" mass="75931">MLSVLAACATPSVPRMERNNTPMPPANAESAPSSPPVIVNGHVVPTGPSSDSAPSEVRPRIRAGNGQLINQRVAATPPPNLGSSGEATFNFEGESVHTVVKVILGDLLQQNYVIAPGVQGTVTLATPRPVDNAQALSLLEMVLGWNNARLVWSDGRYNVLPSDQAVAGNLSPRTGSPANARGFEVRAVPLKYIAAAEMEKLLKPYARTNAVVQVDNSRNLIVLAGTRAELQNYLRTIEIFDVDWLAGMSVGVFPLQSAEASKVVGELEKIFGEGGKTPIAGMFRFMPLEGQNAVMVITPQASYLREVQSWIERMDAGGDGARLYVYEVKYVKATDLADQLGTVFGNGSSRNNSAPASLMPGLDPVEVRTTDMPPATKPATNTPAATGNSGGGNQTLNIAGGDVGISAVEESNSLLVRASPAQWESIRRAIDRLDTMPLQVHIEAQVVEVKLIDKLQYGVSWFFGNSIDSATQAITSVLDDWKNSGSSVSPGTTPGAASFTFLGPSAQAIVSTLDSVSELHVLSAPSVLVRNNVEADFNSGTQIPVASTIINNGGNTNTDNTYSQVQFRQTGISLKVKPRVSSDGMVFMEITQEVSSPAVDSPETPTVAGNVSVDTRKLHTEVGVRSGETVLLAGLIKTENGKGSAGLPGLSRIPFVGALFGQQKRDNNRTEVLVLVTPTIVRNPAEARQLTDEYGQRFRALEPLRKAAEKPAPQR</sequence>
<dbReference type="PATRIC" id="fig|1121015.4.peg.1781"/>
<dbReference type="InterPro" id="IPR013356">
    <property type="entry name" value="T2SS_GspD"/>
</dbReference>
<dbReference type="PANTHER" id="PTHR30332">
    <property type="entry name" value="PROBABLE GENERAL SECRETION PATHWAY PROTEIN D"/>
    <property type="match status" value="1"/>
</dbReference>
<dbReference type="Pfam" id="PF03958">
    <property type="entry name" value="Secretin_N"/>
    <property type="match status" value="3"/>
</dbReference>
<gene>
    <name evidence="15" type="ORF">N789_11515</name>
</gene>
<protein>
    <recommendedName>
        <fullName evidence="17">NolW-like domain-containing protein</fullName>
    </recommendedName>
</protein>
<evidence type="ECO:0000256" key="1">
    <source>
        <dbReference type="ARBA" id="ARBA00004442"/>
    </source>
</evidence>
<keyword evidence="9" id="KW-0998">Cell outer membrane</keyword>
<feature type="region of interest" description="Disordered" evidence="11">
    <location>
        <begin position="372"/>
        <end position="393"/>
    </location>
</feature>
<evidence type="ECO:0000256" key="9">
    <source>
        <dbReference type="ARBA" id="ARBA00023237"/>
    </source>
</evidence>
<feature type="domain" description="Type II/III secretion system secretin-like" evidence="12">
    <location>
        <begin position="513"/>
        <end position="682"/>
    </location>
</feature>
<feature type="domain" description="GspD-like N0" evidence="14">
    <location>
        <begin position="90"/>
        <end position="155"/>
    </location>
</feature>
<feature type="domain" description="NolW-like" evidence="13">
    <location>
        <begin position="325"/>
        <end position="437"/>
    </location>
</feature>
<keyword evidence="3 10" id="KW-0813">Transport</keyword>
<evidence type="ECO:0000256" key="5">
    <source>
        <dbReference type="ARBA" id="ARBA00022692"/>
    </source>
</evidence>
<dbReference type="Pfam" id="PF00263">
    <property type="entry name" value="Secretin"/>
    <property type="match status" value="1"/>
</dbReference>
<evidence type="ECO:0000259" key="12">
    <source>
        <dbReference type="Pfam" id="PF00263"/>
    </source>
</evidence>
<evidence type="ECO:0000256" key="6">
    <source>
        <dbReference type="ARBA" id="ARBA00022729"/>
    </source>
</evidence>
<dbReference type="PRINTS" id="PR00811">
    <property type="entry name" value="BCTERIALGSPD"/>
</dbReference>
<evidence type="ECO:0000259" key="14">
    <source>
        <dbReference type="Pfam" id="PF21305"/>
    </source>
</evidence>
<dbReference type="Pfam" id="PF21305">
    <property type="entry name" value="type_II_gspD_N0"/>
    <property type="match status" value="1"/>
</dbReference>
<proteinExistence type="inferred from homology"/>
<feature type="region of interest" description="Disordered" evidence="11">
    <location>
        <begin position="8"/>
        <end position="58"/>
    </location>
</feature>
<evidence type="ECO:0000313" key="15">
    <source>
        <dbReference type="EMBL" id="KFN43183.1"/>
    </source>
</evidence>
<dbReference type="GO" id="GO:0015627">
    <property type="term" value="C:type II protein secretion system complex"/>
    <property type="evidence" value="ECO:0007669"/>
    <property type="project" value="InterPro"/>
</dbReference>
<feature type="domain" description="NolW-like" evidence="13">
    <location>
        <begin position="251"/>
        <end position="316"/>
    </location>
</feature>
<dbReference type="InterPro" id="IPR005644">
    <property type="entry name" value="NolW-like"/>
</dbReference>
<dbReference type="InterPro" id="IPR004846">
    <property type="entry name" value="T2SS/T3SS_dom"/>
</dbReference>
<dbReference type="AlphaFoldDB" id="A0A091ASL4"/>
<dbReference type="InterPro" id="IPR004845">
    <property type="entry name" value="T2SS_GspD_CS"/>
</dbReference>
<comment type="subcellular location">
    <subcellularLocation>
        <location evidence="1 10">Cell outer membrane</location>
    </subcellularLocation>
</comment>
<evidence type="ECO:0008006" key="17">
    <source>
        <dbReference type="Google" id="ProtNLM"/>
    </source>
</evidence>
<evidence type="ECO:0000256" key="10">
    <source>
        <dbReference type="RuleBase" id="RU004004"/>
    </source>
</evidence>
<feature type="compositionally biased region" description="Low complexity" evidence="11">
    <location>
        <begin position="373"/>
        <end position="387"/>
    </location>
</feature>
<dbReference type="STRING" id="1121015.GCA_000420545_02534"/>
<dbReference type="Proteomes" id="UP000029385">
    <property type="component" value="Unassembled WGS sequence"/>
</dbReference>
<comment type="similarity">
    <text evidence="2">Belongs to the bacterial secretin family. GSP D subfamily.</text>
</comment>
<evidence type="ECO:0000256" key="8">
    <source>
        <dbReference type="ARBA" id="ARBA00023136"/>
    </source>
</evidence>
<reference evidence="15 16" key="1">
    <citation type="submission" date="2013-09" db="EMBL/GenBank/DDBJ databases">
        <title>Genome sequencing of Arenimonas oryziterrae.</title>
        <authorList>
            <person name="Chen F."/>
            <person name="Wang G."/>
        </authorList>
    </citation>
    <scope>NUCLEOTIDE SEQUENCE [LARGE SCALE GENOMIC DNA]</scope>
    <source>
        <strain evidence="15 16">YC6267</strain>
    </source>
</reference>
<dbReference type="GO" id="GO:0015628">
    <property type="term" value="P:protein secretion by the type II secretion system"/>
    <property type="evidence" value="ECO:0007669"/>
    <property type="project" value="InterPro"/>
</dbReference>
<dbReference type="PANTHER" id="PTHR30332:SF25">
    <property type="entry name" value="SECRETIN XPSD"/>
    <property type="match status" value="1"/>
</dbReference>
<evidence type="ECO:0000256" key="11">
    <source>
        <dbReference type="SAM" id="MobiDB-lite"/>
    </source>
</evidence>
<keyword evidence="5" id="KW-0812">Transmembrane</keyword>
<evidence type="ECO:0000259" key="13">
    <source>
        <dbReference type="Pfam" id="PF03958"/>
    </source>
</evidence>
<accession>A0A091ASL4</accession>
<dbReference type="InterPro" id="IPR049371">
    <property type="entry name" value="GspD-like_N0"/>
</dbReference>
<dbReference type="InterPro" id="IPR001775">
    <property type="entry name" value="GspD/PilQ"/>
</dbReference>
<comment type="caution">
    <text evidence="15">The sequence shown here is derived from an EMBL/GenBank/DDBJ whole genome shotgun (WGS) entry which is preliminary data.</text>
</comment>
<dbReference type="InterPro" id="IPR050810">
    <property type="entry name" value="Bact_Secretion_Sys_Channel"/>
</dbReference>
<evidence type="ECO:0000256" key="3">
    <source>
        <dbReference type="ARBA" id="ARBA00022448"/>
    </source>
</evidence>
<dbReference type="EMBL" id="AVCI01000006">
    <property type="protein sequence ID" value="KFN43183.1"/>
    <property type="molecule type" value="Genomic_DNA"/>
</dbReference>
<organism evidence="15 16">
    <name type="scientific">Arenimonas oryziterrae DSM 21050 = YC6267</name>
    <dbReference type="NCBI Taxonomy" id="1121015"/>
    <lineage>
        <taxon>Bacteria</taxon>
        <taxon>Pseudomonadati</taxon>
        <taxon>Pseudomonadota</taxon>
        <taxon>Gammaproteobacteria</taxon>
        <taxon>Lysobacterales</taxon>
        <taxon>Lysobacteraceae</taxon>
        <taxon>Arenimonas</taxon>
    </lineage>
</organism>
<name>A0A091ASL4_9GAMM</name>
<keyword evidence="16" id="KW-1185">Reference proteome</keyword>
<dbReference type="InterPro" id="IPR038591">
    <property type="entry name" value="NolW-like_sf"/>
</dbReference>
<dbReference type="NCBIfam" id="TIGR02517">
    <property type="entry name" value="type_II_gspD"/>
    <property type="match status" value="1"/>
</dbReference>
<keyword evidence="4" id="KW-1134">Transmembrane beta strand</keyword>
<keyword evidence="6" id="KW-0732">Signal</keyword>
<dbReference type="PROSITE" id="PS00875">
    <property type="entry name" value="T2SP_D"/>
    <property type="match status" value="1"/>
</dbReference>
<evidence type="ECO:0000313" key="16">
    <source>
        <dbReference type="Proteomes" id="UP000029385"/>
    </source>
</evidence>
<dbReference type="eggNOG" id="COG1450">
    <property type="taxonomic scope" value="Bacteria"/>
</dbReference>
<evidence type="ECO:0000256" key="4">
    <source>
        <dbReference type="ARBA" id="ARBA00022452"/>
    </source>
</evidence>
<dbReference type="Gene3D" id="3.30.1370.120">
    <property type="match status" value="3"/>
</dbReference>